<dbReference type="KEGG" id="awe:JG540_04860"/>
<dbReference type="RefSeq" id="WP_200277703.1">
    <property type="nucleotide sequence ID" value="NZ_CP066802.1"/>
</dbReference>
<dbReference type="EMBL" id="CP066802">
    <property type="protein sequence ID" value="QQM68158.1"/>
    <property type="molecule type" value="Genomic_DNA"/>
</dbReference>
<gene>
    <name evidence="2" type="ORF">JG540_04860</name>
</gene>
<dbReference type="AlphaFoldDB" id="A0A7T7S2B4"/>
<keyword evidence="3" id="KW-1185">Reference proteome</keyword>
<feature type="region of interest" description="Disordered" evidence="1">
    <location>
        <begin position="183"/>
        <end position="207"/>
    </location>
</feature>
<evidence type="ECO:0000313" key="2">
    <source>
        <dbReference type="EMBL" id="QQM68158.1"/>
    </source>
</evidence>
<reference evidence="2 3" key="1">
    <citation type="submission" date="2020-12" db="EMBL/GenBank/DDBJ databases">
        <authorList>
            <person name="Zhou J."/>
        </authorList>
    </citation>
    <scope>NUCLEOTIDE SEQUENCE [LARGE SCALE GENOMIC DNA]</scope>
    <source>
        <strain evidence="2 3">CCUG 61299</strain>
    </source>
</reference>
<proteinExistence type="predicted"/>
<name>A0A7T7S2B4_9ACTO</name>
<organism evidence="2 3">
    <name type="scientific">Actinomyces weissii</name>
    <dbReference type="NCBI Taxonomy" id="675090"/>
    <lineage>
        <taxon>Bacteria</taxon>
        <taxon>Bacillati</taxon>
        <taxon>Actinomycetota</taxon>
        <taxon>Actinomycetes</taxon>
        <taxon>Actinomycetales</taxon>
        <taxon>Actinomycetaceae</taxon>
        <taxon>Actinomyces</taxon>
    </lineage>
</organism>
<accession>A0A7T7S2B4</accession>
<evidence type="ECO:0000256" key="1">
    <source>
        <dbReference type="SAM" id="MobiDB-lite"/>
    </source>
</evidence>
<feature type="region of interest" description="Disordered" evidence="1">
    <location>
        <begin position="87"/>
        <end position="112"/>
    </location>
</feature>
<evidence type="ECO:0000313" key="3">
    <source>
        <dbReference type="Proteomes" id="UP000595895"/>
    </source>
</evidence>
<evidence type="ECO:0008006" key="4">
    <source>
        <dbReference type="Google" id="ProtNLM"/>
    </source>
</evidence>
<sequence length="207" mass="22087">MLSTTAAVVLAVVLALSLLGWLLYAKALRVDRLHRQVLGARATLEAQLVHRAQAALDLVGAGVLDPASGLLLAEAAREALSCEAPVVDDGLDPEPRAASGPAGQDRSRAQVESDLSRVLRTVVDAETRAELAGDLVAEAALANLDRSCYRLMLARRFHDTHVSETIRIRADWDVRLLHLAGHAPSPGTFDVDDETAPSCVPAPEERP</sequence>
<protein>
    <recommendedName>
        <fullName evidence="4">NUDIX hydrolase</fullName>
    </recommendedName>
</protein>
<dbReference type="Proteomes" id="UP000595895">
    <property type="component" value="Chromosome"/>
</dbReference>